<protein>
    <submittedName>
        <fullName evidence="1">Uncharacterized protein</fullName>
    </submittedName>
</protein>
<reference evidence="1 2" key="1">
    <citation type="journal article" date="2014" name="Am. J. Bot.">
        <title>Genome assembly and annotation for red clover (Trifolium pratense; Fabaceae).</title>
        <authorList>
            <person name="Istvanek J."/>
            <person name="Jaros M."/>
            <person name="Krenek A."/>
            <person name="Repkova J."/>
        </authorList>
    </citation>
    <scope>NUCLEOTIDE SEQUENCE [LARGE SCALE GENOMIC DNA]</scope>
    <source>
        <strain evidence="2">cv. Tatra</strain>
        <tissue evidence="1">Young leaves</tissue>
    </source>
</reference>
<evidence type="ECO:0000313" key="2">
    <source>
        <dbReference type="Proteomes" id="UP000236291"/>
    </source>
</evidence>
<evidence type="ECO:0000313" key="1">
    <source>
        <dbReference type="EMBL" id="PNY13144.1"/>
    </source>
</evidence>
<name>A0A2K3PD22_TRIPR</name>
<dbReference type="Proteomes" id="UP000236291">
    <property type="component" value="Unassembled WGS sequence"/>
</dbReference>
<dbReference type="EMBL" id="ASHM01005854">
    <property type="protein sequence ID" value="PNY13144.1"/>
    <property type="molecule type" value="Genomic_DNA"/>
</dbReference>
<organism evidence="1 2">
    <name type="scientific">Trifolium pratense</name>
    <name type="common">Red clover</name>
    <dbReference type="NCBI Taxonomy" id="57577"/>
    <lineage>
        <taxon>Eukaryota</taxon>
        <taxon>Viridiplantae</taxon>
        <taxon>Streptophyta</taxon>
        <taxon>Embryophyta</taxon>
        <taxon>Tracheophyta</taxon>
        <taxon>Spermatophyta</taxon>
        <taxon>Magnoliopsida</taxon>
        <taxon>eudicotyledons</taxon>
        <taxon>Gunneridae</taxon>
        <taxon>Pentapetalae</taxon>
        <taxon>rosids</taxon>
        <taxon>fabids</taxon>
        <taxon>Fabales</taxon>
        <taxon>Fabaceae</taxon>
        <taxon>Papilionoideae</taxon>
        <taxon>50 kb inversion clade</taxon>
        <taxon>NPAAA clade</taxon>
        <taxon>Hologalegina</taxon>
        <taxon>IRL clade</taxon>
        <taxon>Trifolieae</taxon>
        <taxon>Trifolium</taxon>
    </lineage>
</organism>
<gene>
    <name evidence="1" type="ORF">L195_g009792</name>
</gene>
<proteinExistence type="predicted"/>
<comment type="caution">
    <text evidence="1">The sequence shown here is derived from an EMBL/GenBank/DDBJ whole genome shotgun (WGS) entry which is preliminary data.</text>
</comment>
<accession>A0A2K3PD22</accession>
<reference evidence="1 2" key="2">
    <citation type="journal article" date="2017" name="Front. Plant Sci.">
        <title>Gene Classification and Mining of Molecular Markers Useful in Red Clover (Trifolium pratense) Breeding.</title>
        <authorList>
            <person name="Istvanek J."/>
            <person name="Dluhosova J."/>
            <person name="Dluhos P."/>
            <person name="Patkova L."/>
            <person name="Nedelnik J."/>
            <person name="Repkova J."/>
        </authorList>
    </citation>
    <scope>NUCLEOTIDE SEQUENCE [LARGE SCALE GENOMIC DNA]</scope>
    <source>
        <strain evidence="2">cv. Tatra</strain>
        <tissue evidence="1">Young leaves</tissue>
    </source>
</reference>
<sequence>MGGRFNTPIGRSAPSYQFDSGGRFLDWRLDPQGFSAVWFSAAVRVLEWWLLLSGVAVFFPISF</sequence>
<dbReference type="AlphaFoldDB" id="A0A2K3PD22"/>